<gene>
    <name evidence="1" type="ORF">ACFFHU_28910</name>
</gene>
<keyword evidence="2" id="KW-1185">Reference proteome</keyword>
<proteinExistence type="predicted"/>
<reference evidence="1 2" key="1">
    <citation type="submission" date="2024-09" db="EMBL/GenBank/DDBJ databases">
        <authorList>
            <person name="Sun Q."/>
            <person name="Mori K."/>
        </authorList>
    </citation>
    <scope>NUCLEOTIDE SEQUENCE [LARGE SCALE GENOMIC DNA]</scope>
    <source>
        <strain evidence="1 2">TBRC 2205</strain>
    </source>
</reference>
<accession>A0ABV6P558</accession>
<dbReference type="RefSeq" id="WP_377343602.1">
    <property type="nucleotide sequence ID" value="NZ_JBHLUE010000032.1"/>
</dbReference>
<evidence type="ECO:0000313" key="1">
    <source>
        <dbReference type="EMBL" id="MFC0568151.1"/>
    </source>
</evidence>
<name>A0ABV6P558_9ACTN</name>
<organism evidence="1 2">
    <name type="scientific">Plantactinospora siamensis</name>
    <dbReference type="NCBI Taxonomy" id="555372"/>
    <lineage>
        <taxon>Bacteria</taxon>
        <taxon>Bacillati</taxon>
        <taxon>Actinomycetota</taxon>
        <taxon>Actinomycetes</taxon>
        <taxon>Micromonosporales</taxon>
        <taxon>Micromonosporaceae</taxon>
        <taxon>Plantactinospora</taxon>
    </lineage>
</organism>
<dbReference type="EMBL" id="JBHLUE010000032">
    <property type="protein sequence ID" value="MFC0568151.1"/>
    <property type="molecule type" value="Genomic_DNA"/>
</dbReference>
<protein>
    <submittedName>
        <fullName evidence="1">Uncharacterized protein</fullName>
    </submittedName>
</protein>
<evidence type="ECO:0000313" key="2">
    <source>
        <dbReference type="Proteomes" id="UP001589894"/>
    </source>
</evidence>
<dbReference type="Proteomes" id="UP001589894">
    <property type="component" value="Unassembled WGS sequence"/>
</dbReference>
<sequence>MIETLPLAPVVVRPLRSFADGDFELKTMSEVAATLGAPSANSDDRLACFDLPGELVLQLAAADGGAERVGAAVVPICGWDPGAGAELAGHPERGAYDGHYDQALETISSTVGRPDHDGVDDGPFPFRWSVWLGRTGLMALQQSHYDDCPDINIWVRPSPAGGFAPTRPFAEWLISAP</sequence>
<comment type="caution">
    <text evidence="1">The sequence shown here is derived from an EMBL/GenBank/DDBJ whole genome shotgun (WGS) entry which is preliminary data.</text>
</comment>